<keyword evidence="1" id="KW-0723">Serine/threonine-protein kinase</keyword>
<evidence type="ECO:0000313" key="8">
    <source>
        <dbReference type="Proteomes" id="UP001189429"/>
    </source>
</evidence>
<dbReference type="SUPFAM" id="SSF50156">
    <property type="entry name" value="PDZ domain-like"/>
    <property type="match status" value="1"/>
</dbReference>
<proteinExistence type="predicted"/>
<feature type="domain" description="Protein kinase" evidence="6">
    <location>
        <begin position="9"/>
        <end position="383"/>
    </location>
</feature>
<dbReference type="EMBL" id="CAUYUJ010002091">
    <property type="protein sequence ID" value="CAK0799135.1"/>
    <property type="molecule type" value="Genomic_DNA"/>
</dbReference>
<keyword evidence="5" id="KW-0067">ATP-binding</keyword>
<keyword evidence="4" id="KW-0418">Kinase</keyword>
<evidence type="ECO:0000256" key="3">
    <source>
        <dbReference type="ARBA" id="ARBA00022741"/>
    </source>
</evidence>
<dbReference type="Proteomes" id="UP001189429">
    <property type="component" value="Unassembled WGS sequence"/>
</dbReference>
<comment type="caution">
    <text evidence="7">The sequence shown here is derived from an EMBL/GenBank/DDBJ whole genome shotgun (WGS) entry which is preliminary data.</text>
</comment>
<dbReference type="PROSITE" id="PS50011">
    <property type="entry name" value="PROTEIN_KINASE_DOM"/>
    <property type="match status" value="1"/>
</dbReference>
<sequence>MSRSCTSYWAIRARGGGVAAGTVYRCHRQNDPSQVFAVKAVPIYEDDAEGRAEALERETRALLQGQGHEGIAACVGCFDVSTVVMHQFPTQGRTILTYKMIVMEIVTGGELAGLISAQGCLDEATARGVFARVVSAVKFLHAHQVLHRDLKCENILVCAGGLGPGTQVKLVDFGVAKDVAGSFAQTCVGTAEIMAPELVCADLLLAPGGSPLPAVGPFAFASPLEQSPGFGLRTQRTNGTGALIDGLEPGGQAEQRGVGDGWALAGINGVDVRQMLFAKNPQKPQEPAITELLMGLDGPFSLELTEVPKREFTEAIDCWSLGVVLYTMLSGKKPFSTQQATAAGAYPQLEQASEGARDLVAGLLRLDPASRLTLEQAETHPWLC</sequence>
<organism evidence="7 8">
    <name type="scientific">Prorocentrum cordatum</name>
    <dbReference type="NCBI Taxonomy" id="2364126"/>
    <lineage>
        <taxon>Eukaryota</taxon>
        <taxon>Sar</taxon>
        <taxon>Alveolata</taxon>
        <taxon>Dinophyceae</taxon>
        <taxon>Prorocentrales</taxon>
        <taxon>Prorocentraceae</taxon>
        <taxon>Prorocentrum</taxon>
    </lineage>
</organism>
<evidence type="ECO:0000256" key="2">
    <source>
        <dbReference type="ARBA" id="ARBA00022679"/>
    </source>
</evidence>
<keyword evidence="2" id="KW-0808">Transferase</keyword>
<protein>
    <recommendedName>
        <fullName evidence="6">Protein kinase domain-containing protein</fullName>
    </recommendedName>
</protein>
<evidence type="ECO:0000256" key="5">
    <source>
        <dbReference type="ARBA" id="ARBA00022840"/>
    </source>
</evidence>
<reference evidence="7" key="1">
    <citation type="submission" date="2023-10" db="EMBL/GenBank/DDBJ databases">
        <authorList>
            <person name="Chen Y."/>
            <person name="Shah S."/>
            <person name="Dougan E. K."/>
            <person name="Thang M."/>
            <person name="Chan C."/>
        </authorList>
    </citation>
    <scope>NUCLEOTIDE SEQUENCE [LARGE SCALE GENOMIC DNA]</scope>
</reference>
<accession>A0ABN9Q0J1</accession>
<dbReference type="PROSITE" id="PS00108">
    <property type="entry name" value="PROTEIN_KINASE_ST"/>
    <property type="match status" value="1"/>
</dbReference>
<keyword evidence="3" id="KW-0547">Nucleotide-binding</keyword>
<dbReference type="Gene3D" id="1.10.510.10">
    <property type="entry name" value="Transferase(Phosphotransferase) domain 1"/>
    <property type="match status" value="2"/>
</dbReference>
<gene>
    <name evidence="7" type="ORF">PCOR1329_LOCUS7671</name>
</gene>
<dbReference type="InterPro" id="IPR036034">
    <property type="entry name" value="PDZ_sf"/>
</dbReference>
<evidence type="ECO:0000259" key="6">
    <source>
        <dbReference type="PROSITE" id="PS50011"/>
    </source>
</evidence>
<dbReference type="SMART" id="SM00220">
    <property type="entry name" value="S_TKc"/>
    <property type="match status" value="1"/>
</dbReference>
<dbReference type="InterPro" id="IPR050205">
    <property type="entry name" value="CDPK_Ser/Thr_kinases"/>
</dbReference>
<name>A0ABN9Q0J1_9DINO</name>
<dbReference type="InterPro" id="IPR011009">
    <property type="entry name" value="Kinase-like_dom_sf"/>
</dbReference>
<evidence type="ECO:0000313" key="7">
    <source>
        <dbReference type="EMBL" id="CAK0799135.1"/>
    </source>
</evidence>
<evidence type="ECO:0000256" key="4">
    <source>
        <dbReference type="ARBA" id="ARBA00022777"/>
    </source>
</evidence>
<dbReference type="SUPFAM" id="SSF56112">
    <property type="entry name" value="Protein kinase-like (PK-like)"/>
    <property type="match status" value="2"/>
</dbReference>
<evidence type="ECO:0000256" key="1">
    <source>
        <dbReference type="ARBA" id="ARBA00022527"/>
    </source>
</evidence>
<dbReference type="InterPro" id="IPR008271">
    <property type="entry name" value="Ser/Thr_kinase_AS"/>
</dbReference>
<dbReference type="Pfam" id="PF00069">
    <property type="entry name" value="Pkinase"/>
    <property type="match status" value="2"/>
</dbReference>
<dbReference type="InterPro" id="IPR000719">
    <property type="entry name" value="Prot_kinase_dom"/>
</dbReference>
<keyword evidence="8" id="KW-1185">Reference proteome</keyword>
<dbReference type="PANTHER" id="PTHR24349">
    <property type="entry name" value="SERINE/THREONINE-PROTEIN KINASE"/>
    <property type="match status" value="1"/>
</dbReference>